<dbReference type="EMBL" id="OZ004256">
    <property type="protein sequence ID" value="CAK7902490.1"/>
    <property type="molecule type" value="Genomic_DNA"/>
</dbReference>
<comment type="similarity">
    <text evidence="2">Belongs to the NAD(P)-dependent epimerase/dehydratase family. Dihydroflavonol-4-reductase subfamily.</text>
</comment>
<dbReference type="Pfam" id="PF01370">
    <property type="entry name" value="Epimerase"/>
    <property type="match status" value="1"/>
</dbReference>
<dbReference type="PANTHER" id="PTHR10366:SF564">
    <property type="entry name" value="STEROL-4-ALPHA-CARBOXYLATE 3-DEHYDROGENASE, DECARBOXYLATING"/>
    <property type="match status" value="1"/>
</dbReference>
<gene>
    <name evidence="4" type="primary">GRP2</name>
    <name evidence="4" type="ORF">CAAN4_D00210</name>
</gene>
<evidence type="ECO:0000256" key="2">
    <source>
        <dbReference type="ARBA" id="ARBA00023445"/>
    </source>
</evidence>
<evidence type="ECO:0000313" key="4">
    <source>
        <dbReference type="EMBL" id="CAK7902490.1"/>
    </source>
</evidence>
<dbReference type="PANTHER" id="PTHR10366">
    <property type="entry name" value="NAD DEPENDENT EPIMERASE/DEHYDRATASE"/>
    <property type="match status" value="1"/>
</dbReference>
<proteinExistence type="inferred from homology"/>
<sequence>MAATTVFVSGATGFIAQHLIKQLIAKGYSVIGTVRSTEKGDALKKNLNSDKFQYVIVRDIQVEGAFNEVFKNHPEITIVLHTASPVSFNVTDPEKDFLIPAVEGTKNALNAVIEYAPQVTNVVVTSSCAAIFTMSKLNDSSATFDESSWNETTWEQAKENILTGYAGSKAFAEKAAWEIVETKKPNFTLTTVNPIYVFGPQAFNSEVKDTLNTSAEVINNIIKLREGDEVPQLASSYIDVRDVAAAHIVAFENKEAASKRLLLSSGKFSSQGILDILNENFPTLKGKFPVGTPTTKEEVNDSSCTFDNEVTRKILNFEFIDFKKCVVDSVEQVLTVNGSI</sequence>
<evidence type="ECO:0000256" key="1">
    <source>
        <dbReference type="ARBA" id="ARBA00023002"/>
    </source>
</evidence>
<dbReference type="InterPro" id="IPR001509">
    <property type="entry name" value="Epimerase_deHydtase"/>
</dbReference>
<keyword evidence="5" id="KW-1185">Reference proteome</keyword>
<dbReference type="Gene3D" id="3.40.50.720">
    <property type="entry name" value="NAD(P)-binding Rossmann-like Domain"/>
    <property type="match status" value="1"/>
</dbReference>
<evidence type="ECO:0000313" key="5">
    <source>
        <dbReference type="Proteomes" id="UP001497600"/>
    </source>
</evidence>
<accession>A0ABP0E9X3</accession>
<dbReference type="Proteomes" id="UP001497600">
    <property type="component" value="Chromosome D"/>
</dbReference>
<protein>
    <submittedName>
        <fullName evidence="4">NADPH-dependent methylglyoxal reductase Grp2p</fullName>
    </submittedName>
</protein>
<name>A0ABP0E9X3_9ASCO</name>
<keyword evidence="1" id="KW-0560">Oxidoreductase</keyword>
<dbReference type="CDD" id="cd05227">
    <property type="entry name" value="AR_SDR_e"/>
    <property type="match status" value="1"/>
</dbReference>
<dbReference type="InterPro" id="IPR036291">
    <property type="entry name" value="NAD(P)-bd_dom_sf"/>
</dbReference>
<organism evidence="4 5">
    <name type="scientific">[Candida] anglica</name>
    <dbReference type="NCBI Taxonomy" id="148631"/>
    <lineage>
        <taxon>Eukaryota</taxon>
        <taxon>Fungi</taxon>
        <taxon>Dikarya</taxon>
        <taxon>Ascomycota</taxon>
        <taxon>Saccharomycotina</taxon>
        <taxon>Pichiomycetes</taxon>
        <taxon>Debaryomycetaceae</taxon>
        <taxon>Kurtzmaniella</taxon>
    </lineage>
</organism>
<dbReference type="SUPFAM" id="SSF51735">
    <property type="entry name" value="NAD(P)-binding Rossmann-fold domains"/>
    <property type="match status" value="1"/>
</dbReference>
<feature type="domain" description="NAD-dependent epimerase/dehydratase" evidence="3">
    <location>
        <begin position="6"/>
        <end position="257"/>
    </location>
</feature>
<dbReference type="InterPro" id="IPR050425">
    <property type="entry name" value="NAD(P)_dehydrat-like"/>
</dbReference>
<evidence type="ECO:0000259" key="3">
    <source>
        <dbReference type="Pfam" id="PF01370"/>
    </source>
</evidence>
<reference evidence="4 5" key="1">
    <citation type="submission" date="2024-01" db="EMBL/GenBank/DDBJ databases">
        <authorList>
            <consortium name="Genoscope - CEA"/>
            <person name="William W."/>
        </authorList>
    </citation>
    <scope>NUCLEOTIDE SEQUENCE [LARGE SCALE GENOMIC DNA]</scope>
    <source>
        <strain evidence="4 5">29B2s-10</strain>
    </source>
</reference>